<dbReference type="AlphaFoldDB" id="A0AAU9K073"/>
<evidence type="ECO:0000313" key="2">
    <source>
        <dbReference type="Proteomes" id="UP001162131"/>
    </source>
</evidence>
<organism evidence="1 2">
    <name type="scientific">Blepharisma stoltei</name>
    <dbReference type="NCBI Taxonomy" id="1481888"/>
    <lineage>
        <taxon>Eukaryota</taxon>
        <taxon>Sar</taxon>
        <taxon>Alveolata</taxon>
        <taxon>Ciliophora</taxon>
        <taxon>Postciliodesmatophora</taxon>
        <taxon>Heterotrichea</taxon>
        <taxon>Heterotrichida</taxon>
        <taxon>Blepharismidae</taxon>
        <taxon>Blepharisma</taxon>
    </lineage>
</organism>
<dbReference type="EMBL" id="CAJZBQ010000051">
    <property type="protein sequence ID" value="CAG9330252.1"/>
    <property type="molecule type" value="Genomic_DNA"/>
</dbReference>
<keyword evidence="2" id="KW-1185">Reference proteome</keyword>
<accession>A0AAU9K073</accession>
<dbReference type="Proteomes" id="UP001162131">
    <property type="component" value="Unassembled WGS sequence"/>
</dbReference>
<protein>
    <submittedName>
        <fullName evidence="1">Uncharacterized protein</fullName>
    </submittedName>
</protein>
<reference evidence="1" key="1">
    <citation type="submission" date="2021-09" db="EMBL/GenBank/DDBJ databases">
        <authorList>
            <consortium name="AG Swart"/>
            <person name="Singh M."/>
            <person name="Singh A."/>
            <person name="Seah K."/>
            <person name="Emmerich C."/>
        </authorList>
    </citation>
    <scope>NUCLEOTIDE SEQUENCE</scope>
    <source>
        <strain evidence="1">ATCC30299</strain>
    </source>
</reference>
<evidence type="ECO:0000313" key="1">
    <source>
        <dbReference type="EMBL" id="CAG9330252.1"/>
    </source>
</evidence>
<proteinExistence type="predicted"/>
<comment type="caution">
    <text evidence="1">The sequence shown here is derived from an EMBL/GenBank/DDBJ whole genome shotgun (WGS) entry which is preliminary data.</text>
</comment>
<name>A0AAU9K073_9CILI</name>
<gene>
    <name evidence="1" type="ORF">BSTOLATCC_MIC50852</name>
</gene>
<sequence length="232" mass="26705">MESSPNRAEEPKKAETTPGRMKAWCPRCYMTFEAGKSSLRVVKHTKLDNCNAIPCNKPFSNCVRRFSSINSANRHTYCFTQEDVNKWDINNKICAEDFTDLKFEKLTISDVDNMLALDLKEEDPAENYVHFTSTEISEGPPYKYPNSMDITELFDLLKVKMGKDFHEDTLVRFKNAFIMLGYTSVGVLRTAKENRGNWEFLYTDFNHIDASVNGLSHMIKKVLSKRAKSRNS</sequence>